<dbReference type="InterPro" id="IPR002869">
    <property type="entry name" value="Pyrv_flavodox_OxRed_cen"/>
</dbReference>
<keyword evidence="1" id="KW-0560">Oxidoreductase</keyword>
<dbReference type="NCBIfam" id="NF005325">
    <property type="entry name" value="PRK06853.1-5"/>
    <property type="match status" value="1"/>
</dbReference>
<dbReference type="EMBL" id="MELI01000026">
    <property type="protein sequence ID" value="OFW34947.1"/>
    <property type="molecule type" value="Genomic_DNA"/>
</dbReference>
<accession>A0A1F2UPT4</accession>
<evidence type="ECO:0000313" key="3">
    <source>
        <dbReference type="EMBL" id="OFW34947.1"/>
    </source>
</evidence>
<dbReference type="GO" id="GO:0016903">
    <property type="term" value="F:oxidoreductase activity, acting on the aldehyde or oxo group of donors"/>
    <property type="evidence" value="ECO:0007669"/>
    <property type="project" value="InterPro"/>
</dbReference>
<dbReference type="InterPro" id="IPR019752">
    <property type="entry name" value="Pyrv/ketoisovalerate_OxRed_cat"/>
</dbReference>
<reference evidence="3 4" key="1">
    <citation type="journal article" date="2016" name="Nat. Commun.">
        <title>Thousands of microbial genomes shed light on interconnected biogeochemical processes in an aquifer system.</title>
        <authorList>
            <person name="Anantharaman K."/>
            <person name="Brown C.T."/>
            <person name="Hug L.A."/>
            <person name="Sharon I."/>
            <person name="Castelle C.J."/>
            <person name="Probst A.J."/>
            <person name="Thomas B.C."/>
            <person name="Singh A."/>
            <person name="Wilkins M.J."/>
            <person name="Karaoz U."/>
            <person name="Brodie E.L."/>
            <person name="Williams K.H."/>
            <person name="Hubbard S.S."/>
            <person name="Banfield J.F."/>
        </authorList>
    </citation>
    <scope>NUCLEOTIDE SEQUENCE [LARGE SCALE GENOMIC DNA]</scope>
</reference>
<dbReference type="AlphaFoldDB" id="A0A1F2UPT4"/>
<dbReference type="InterPro" id="IPR052198">
    <property type="entry name" value="IorB_Oxidoreductase"/>
</dbReference>
<sequence>MSNEVRNVLIVGVGGQGIILAADVLASVLVSAEYDVKMAEIHGMSQRGGSVNTMVRFGNKVYSPVVEKGEADYMLSFEKLEALRWSDYLKPGGTIIMNDEILNPLPVLLGKAEYPGDIEEQIIAKGIKLITVNATAMAEESGSPRAANIVLLGCLASLMPLGKDVWHAAIERRVPPKTVETNKSAFEAGFAYISERATADEALI</sequence>
<proteinExistence type="predicted"/>
<gene>
    <name evidence="3" type="ORF">A2074_08640</name>
</gene>
<protein>
    <submittedName>
        <fullName evidence="3">Indolepyruvate oxidoreductase subunit beta</fullName>
    </submittedName>
</protein>
<dbReference type="Proteomes" id="UP000178086">
    <property type="component" value="Unassembled WGS sequence"/>
</dbReference>
<evidence type="ECO:0000313" key="4">
    <source>
        <dbReference type="Proteomes" id="UP000178086"/>
    </source>
</evidence>
<dbReference type="SUPFAM" id="SSF53323">
    <property type="entry name" value="Pyruvate-ferredoxin oxidoreductase, PFOR, domain III"/>
    <property type="match status" value="1"/>
</dbReference>
<evidence type="ECO:0000259" key="2">
    <source>
        <dbReference type="Pfam" id="PF01558"/>
    </source>
</evidence>
<evidence type="ECO:0000256" key="1">
    <source>
        <dbReference type="ARBA" id="ARBA00023002"/>
    </source>
</evidence>
<feature type="domain" description="Pyruvate/ketoisovalerate oxidoreductase catalytic" evidence="2">
    <location>
        <begin position="14"/>
        <end position="190"/>
    </location>
</feature>
<dbReference type="NCBIfam" id="NF005322">
    <property type="entry name" value="PRK06853.1-2"/>
    <property type="match status" value="1"/>
</dbReference>
<dbReference type="Gene3D" id="3.40.920.10">
    <property type="entry name" value="Pyruvate-ferredoxin oxidoreductase, PFOR, domain III"/>
    <property type="match status" value="1"/>
</dbReference>
<name>A0A1F2UPT4_9ACTN</name>
<keyword evidence="3" id="KW-0670">Pyruvate</keyword>
<dbReference type="PANTHER" id="PTHR43854:SF1">
    <property type="entry name" value="INDOLEPYRUVATE OXIDOREDUCTASE SUBUNIT IORB"/>
    <property type="match status" value="1"/>
</dbReference>
<dbReference type="Pfam" id="PF01558">
    <property type="entry name" value="POR"/>
    <property type="match status" value="1"/>
</dbReference>
<dbReference type="PANTHER" id="PTHR43854">
    <property type="entry name" value="INDOLEPYRUVATE OXIDOREDUCTASE SUBUNIT IORB"/>
    <property type="match status" value="1"/>
</dbReference>
<comment type="caution">
    <text evidence="3">The sequence shown here is derived from an EMBL/GenBank/DDBJ whole genome shotgun (WGS) entry which is preliminary data.</text>
</comment>
<organism evidence="3 4">
    <name type="scientific">Candidatus Aquicultor primus</name>
    <dbReference type="NCBI Taxonomy" id="1797195"/>
    <lineage>
        <taxon>Bacteria</taxon>
        <taxon>Bacillati</taxon>
        <taxon>Actinomycetota</taxon>
        <taxon>Candidatus Aquicultoria</taxon>
        <taxon>Candidatus Aquicultorales</taxon>
        <taxon>Candidatus Aquicultoraceae</taxon>
        <taxon>Candidatus Aquicultor</taxon>
    </lineage>
</organism>